<comment type="similarity">
    <text evidence="1 9">Belongs to the precorrin methyltransferase family.</text>
</comment>
<evidence type="ECO:0000256" key="7">
    <source>
        <dbReference type="ARBA" id="ARBA00023244"/>
    </source>
</evidence>
<keyword evidence="7" id="KW-0627">Porphyrin biosynthesis</keyword>
<protein>
    <recommendedName>
        <fullName evidence="3">Uroporphyrinogen-III C-methyltransferase</fullName>
        <ecNumber evidence="2">2.1.1.107</ecNumber>
    </recommendedName>
    <alternativeName>
        <fullName evidence="8">Uroporphyrinogen III methylase</fullName>
    </alternativeName>
</protein>
<dbReference type="FunFam" id="3.40.1010.10:FF:000001">
    <property type="entry name" value="Siroheme synthase"/>
    <property type="match status" value="1"/>
</dbReference>
<feature type="domain" description="Tetrapyrrole biosynthesis uroporphyrinogen III synthase" evidence="11">
    <location>
        <begin position="283"/>
        <end position="518"/>
    </location>
</feature>
<dbReference type="Gene3D" id="3.40.50.10090">
    <property type="match status" value="2"/>
</dbReference>
<evidence type="ECO:0000313" key="13">
    <source>
        <dbReference type="Proteomes" id="UP000247790"/>
    </source>
</evidence>
<evidence type="ECO:0000256" key="6">
    <source>
        <dbReference type="ARBA" id="ARBA00022691"/>
    </source>
</evidence>
<comment type="caution">
    <text evidence="12">The sequence shown here is derived from an EMBL/GenBank/DDBJ whole genome shotgun (WGS) entry which is preliminary data.</text>
</comment>
<evidence type="ECO:0000256" key="1">
    <source>
        <dbReference type="ARBA" id="ARBA00005879"/>
    </source>
</evidence>
<dbReference type="SUPFAM" id="SSF69618">
    <property type="entry name" value="HemD-like"/>
    <property type="match status" value="1"/>
</dbReference>
<evidence type="ECO:0000256" key="5">
    <source>
        <dbReference type="ARBA" id="ARBA00022679"/>
    </source>
</evidence>
<accession>A0A2V4VZW8</accession>
<dbReference type="Proteomes" id="UP000247790">
    <property type="component" value="Unassembled WGS sequence"/>
</dbReference>
<organism evidence="12 13">
    <name type="scientific">Paenibacillus barcinonensis</name>
    <dbReference type="NCBI Taxonomy" id="198119"/>
    <lineage>
        <taxon>Bacteria</taxon>
        <taxon>Bacillati</taxon>
        <taxon>Bacillota</taxon>
        <taxon>Bacilli</taxon>
        <taxon>Bacillales</taxon>
        <taxon>Paenibacillaceae</taxon>
        <taxon>Paenibacillus</taxon>
    </lineage>
</organism>
<dbReference type="PANTHER" id="PTHR45790:SF3">
    <property type="entry name" value="S-ADENOSYL-L-METHIONINE-DEPENDENT UROPORPHYRINOGEN III METHYLTRANSFERASE, CHLOROPLASTIC"/>
    <property type="match status" value="1"/>
</dbReference>
<keyword evidence="5 9" id="KW-0808">Transferase</keyword>
<dbReference type="AlphaFoldDB" id="A0A2V4VZW8"/>
<dbReference type="SUPFAM" id="SSF53790">
    <property type="entry name" value="Tetrapyrrole methylase"/>
    <property type="match status" value="1"/>
</dbReference>
<evidence type="ECO:0000256" key="3">
    <source>
        <dbReference type="ARBA" id="ARBA00018323"/>
    </source>
</evidence>
<dbReference type="InterPro" id="IPR006366">
    <property type="entry name" value="CobA/CysG_C"/>
</dbReference>
<dbReference type="EMBL" id="QJSW01000022">
    <property type="protein sequence ID" value="PYE44455.1"/>
    <property type="molecule type" value="Genomic_DNA"/>
</dbReference>
<dbReference type="Gene3D" id="3.30.950.10">
    <property type="entry name" value="Methyltransferase, Cobalt-precorrin-4 Transmethylase, Domain 2"/>
    <property type="match status" value="1"/>
</dbReference>
<dbReference type="NCBIfam" id="NF004790">
    <property type="entry name" value="PRK06136.1"/>
    <property type="match status" value="1"/>
</dbReference>
<keyword evidence="6" id="KW-0949">S-adenosyl-L-methionine</keyword>
<dbReference type="GO" id="GO:0004852">
    <property type="term" value="F:uroporphyrinogen-III synthase activity"/>
    <property type="evidence" value="ECO:0007669"/>
    <property type="project" value="InterPro"/>
</dbReference>
<evidence type="ECO:0000256" key="4">
    <source>
        <dbReference type="ARBA" id="ARBA00022603"/>
    </source>
</evidence>
<dbReference type="PANTHER" id="PTHR45790">
    <property type="entry name" value="SIROHEME SYNTHASE-RELATED"/>
    <property type="match status" value="1"/>
</dbReference>
<proteinExistence type="inferred from homology"/>
<dbReference type="Pfam" id="PF02602">
    <property type="entry name" value="HEM4"/>
    <property type="match status" value="1"/>
</dbReference>
<dbReference type="InterPro" id="IPR003043">
    <property type="entry name" value="Uropor_MeTrfase_CS"/>
</dbReference>
<dbReference type="GO" id="GO:0019354">
    <property type="term" value="P:siroheme biosynthetic process"/>
    <property type="evidence" value="ECO:0007669"/>
    <property type="project" value="InterPro"/>
</dbReference>
<dbReference type="PROSITE" id="PS00839">
    <property type="entry name" value="SUMT_1"/>
    <property type="match status" value="1"/>
</dbReference>
<gene>
    <name evidence="12" type="ORF">DFQ00_12234</name>
</gene>
<dbReference type="EC" id="2.1.1.107" evidence="2"/>
<reference evidence="12 13" key="1">
    <citation type="submission" date="2018-06" db="EMBL/GenBank/DDBJ databases">
        <title>Genomic Encyclopedia of Type Strains, Phase III (KMG-III): the genomes of soil and plant-associated and newly described type strains.</title>
        <authorList>
            <person name="Whitman W."/>
        </authorList>
    </citation>
    <scope>NUCLEOTIDE SEQUENCE [LARGE SCALE GENOMIC DNA]</scope>
    <source>
        <strain evidence="12 13">CECT 7022</strain>
    </source>
</reference>
<dbReference type="InterPro" id="IPR003754">
    <property type="entry name" value="4pyrrol_synth_uPrphyn_synth"/>
</dbReference>
<dbReference type="InterPro" id="IPR014777">
    <property type="entry name" value="4pyrrole_Mease_sub1"/>
</dbReference>
<evidence type="ECO:0000259" key="11">
    <source>
        <dbReference type="Pfam" id="PF02602"/>
    </source>
</evidence>
<evidence type="ECO:0000256" key="8">
    <source>
        <dbReference type="ARBA" id="ARBA00079776"/>
    </source>
</evidence>
<sequence>MIAERNRYWQKLGDEGMAGKVFLVGAGPGDARLITVKGWETIGKADAVVYDRLASPRLLKLMKPGAVKIYVGKRPDRHTMKQEEINQLLVDLALEGKVVVRLKGGDPTIFGRVGEEAELLHKNGIPFEIVPGVTAAISVPAYAGIPVTHRDYASSISIITGHESPDKLDRSIHWDKVTNATGTLVFMMGVAKIGYISEQLIRHGRPASTPVALVRWGTRAEQDTITGTLEDIEAKVIAANFQPPAVIVVGDVVNQREQLKWAEAMPLFGKRILVTRARSQASELVNRIEELGGEPYEFPVIETVMPSSESAKRSVKDALHALNTFDWVFFTSVNGVEFFFRHLENEGKDIRSLHQARIAAVGPSTAEALRKHGIAPEVVKGPFQAEGMLEAFESELKAGQNVLIPHGDLARSWLPEQMRERGLNVTEAIIYDTILAGEEDDELLKLLEEGGIHAVTFTSSSTVKNFFKMLERMGVQDPLPLLQGIEVACIGPVTAQTAEAAGLKVTLMAEEATMTSLIDVLCEWKRADHGSAVQTSVDQLHR</sequence>
<keyword evidence="4 9" id="KW-0489">Methyltransferase</keyword>
<dbReference type="CDD" id="cd11642">
    <property type="entry name" value="SUMT"/>
    <property type="match status" value="1"/>
</dbReference>
<dbReference type="FunFam" id="3.30.950.10:FF:000001">
    <property type="entry name" value="Siroheme synthase"/>
    <property type="match status" value="1"/>
</dbReference>
<evidence type="ECO:0000256" key="2">
    <source>
        <dbReference type="ARBA" id="ARBA00012162"/>
    </source>
</evidence>
<evidence type="ECO:0000256" key="9">
    <source>
        <dbReference type="RuleBase" id="RU003960"/>
    </source>
</evidence>
<dbReference type="CDD" id="cd06578">
    <property type="entry name" value="HemD"/>
    <property type="match status" value="1"/>
</dbReference>
<dbReference type="InterPro" id="IPR000878">
    <property type="entry name" value="4pyrrol_Mease"/>
</dbReference>
<evidence type="ECO:0000259" key="10">
    <source>
        <dbReference type="Pfam" id="PF00590"/>
    </source>
</evidence>
<dbReference type="NCBIfam" id="TIGR01469">
    <property type="entry name" value="cobA_cysG_Cterm"/>
    <property type="match status" value="1"/>
</dbReference>
<dbReference type="InterPro" id="IPR036108">
    <property type="entry name" value="4pyrrol_syn_uPrphyn_synt_sf"/>
</dbReference>
<dbReference type="Pfam" id="PF00590">
    <property type="entry name" value="TP_methylase"/>
    <property type="match status" value="1"/>
</dbReference>
<name>A0A2V4VZW8_PAEBA</name>
<dbReference type="GO" id="GO:0032259">
    <property type="term" value="P:methylation"/>
    <property type="evidence" value="ECO:0007669"/>
    <property type="project" value="UniProtKB-KW"/>
</dbReference>
<feature type="domain" description="Tetrapyrrole methylase" evidence="10">
    <location>
        <begin position="20"/>
        <end position="232"/>
    </location>
</feature>
<dbReference type="InterPro" id="IPR014776">
    <property type="entry name" value="4pyrrole_Mease_sub2"/>
</dbReference>
<dbReference type="GO" id="GO:0004851">
    <property type="term" value="F:uroporphyrin-III C-methyltransferase activity"/>
    <property type="evidence" value="ECO:0007669"/>
    <property type="project" value="UniProtKB-EC"/>
</dbReference>
<dbReference type="PROSITE" id="PS00840">
    <property type="entry name" value="SUMT_2"/>
    <property type="match status" value="1"/>
</dbReference>
<dbReference type="InterPro" id="IPR050161">
    <property type="entry name" value="Siro_Cobalamin_biosynth"/>
</dbReference>
<dbReference type="Gene3D" id="3.40.1010.10">
    <property type="entry name" value="Cobalt-precorrin-4 Transmethylase, Domain 1"/>
    <property type="match status" value="1"/>
</dbReference>
<evidence type="ECO:0000313" key="12">
    <source>
        <dbReference type="EMBL" id="PYE44455.1"/>
    </source>
</evidence>
<dbReference type="InterPro" id="IPR035996">
    <property type="entry name" value="4pyrrol_Methylase_sf"/>
</dbReference>